<accession>A0A4Y2FVW4</accession>
<dbReference type="Proteomes" id="UP000499080">
    <property type="component" value="Unassembled WGS sequence"/>
</dbReference>
<dbReference type="AlphaFoldDB" id="A0A4Y2FVW4"/>
<comment type="caution">
    <text evidence="1">The sequence shown here is derived from an EMBL/GenBank/DDBJ whole genome shotgun (WGS) entry which is preliminary data.</text>
</comment>
<evidence type="ECO:0000313" key="1">
    <source>
        <dbReference type="EMBL" id="GBM44528.1"/>
    </source>
</evidence>
<keyword evidence="2" id="KW-1185">Reference proteome</keyword>
<reference evidence="1 2" key="1">
    <citation type="journal article" date="2019" name="Sci. Rep.">
        <title>Orb-weaving spider Araneus ventricosus genome elucidates the spidroin gene catalogue.</title>
        <authorList>
            <person name="Kono N."/>
            <person name="Nakamura H."/>
            <person name="Ohtoshi R."/>
            <person name="Moran D.A.P."/>
            <person name="Shinohara A."/>
            <person name="Yoshida Y."/>
            <person name="Fujiwara M."/>
            <person name="Mori M."/>
            <person name="Tomita M."/>
            <person name="Arakawa K."/>
        </authorList>
    </citation>
    <scope>NUCLEOTIDE SEQUENCE [LARGE SCALE GENOMIC DNA]</scope>
</reference>
<name>A0A4Y2FVW4_ARAVE</name>
<protein>
    <submittedName>
        <fullName evidence="1">Uncharacterized protein</fullName>
    </submittedName>
</protein>
<gene>
    <name evidence="1" type="ORF">AVEN_192555_1</name>
</gene>
<proteinExistence type="predicted"/>
<evidence type="ECO:0000313" key="2">
    <source>
        <dbReference type="Proteomes" id="UP000499080"/>
    </source>
</evidence>
<sequence length="139" mass="15897">MLVDTSQSRTDLAPGEPKGILAPQHFKTTSLGERLGDAGWMQQLNCRSRKIPAQNLRGSIRSPLCSRHWIFYKNLTSWWTKEKEQGGQEEEIPLCIIVQRIQVMLAKRKTYYIARSDVLSEGPRKASQEIQILPCVDFP</sequence>
<organism evidence="1 2">
    <name type="scientific">Araneus ventricosus</name>
    <name type="common">Orbweaver spider</name>
    <name type="synonym">Epeira ventricosa</name>
    <dbReference type="NCBI Taxonomy" id="182803"/>
    <lineage>
        <taxon>Eukaryota</taxon>
        <taxon>Metazoa</taxon>
        <taxon>Ecdysozoa</taxon>
        <taxon>Arthropoda</taxon>
        <taxon>Chelicerata</taxon>
        <taxon>Arachnida</taxon>
        <taxon>Araneae</taxon>
        <taxon>Araneomorphae</taxon>
        <taxon>Entelegynae</taxon>
        <taxon>Araneoidea</taxon>
        <taxon>Araneidae</taxon>
        <taxon>Araneus</taxon>
    </lineage>
</organism>
<dbReference type="EMBL" id="BGPR01001068">
    <property type="protein sequence ID" value="GBM44528.1"/>
    <property type="molecule type" value="Genomic_DNA"/>
</dbReference>